<dbReference type="AlphaFoldDB" id="A0A514CEB5"/>
<evidence type="ECO:0000313" key="1">
    <source>
        <dbReference type="EMBL" id="QDH78110.1"/>
    </source>
</evidence>
<dbReference type="OrthoDB" id="978691at2"/>
<evidence type="ECO:0008006" key="3">
    <source>
        <dbReference type="Google" id="ProtNLM"/>
    </source>
</evidence>
<name>A0A514CEB5_9BACT</name>
<proteinExistence type="predicted"/>
<sequence>MYVPFETMPDSARVWIYQASRPFTQEEKELITSRMTAFCNQWNTHGNLMPTSFDIKYDQFIILSVDESKLGASGCSIDSSVRTLRELDEVLQVNLLDQGKISFVNQDEITISNLAKIKAFIQEGQLTETTKVFNPMIQRKEDLNSKWLIPASESWLSRYFSN</sequence>
<reference evidence="1 2" key="1">
    <citation type="submission" date="2019-06" db="EMBL/GenBank/DDBJ databases">
        <title>Echinicola alkalisoli sp. nov. isolated from saline soil.</title>
        <authorList>
            <person name="Sun J.-Q."/>
            <person name="Xu L."/>
        </authorList>
    </citation>
    <scope>NUCLEOTIDE SEQUENCE [LARGE SCALE GENOMIC DNA]</scope>
    <source>
        <strain evidence="1 2">LN3S3</strain>
    </source>
</reference>
<dbReference type="KEGG" id="echi:FKX85_03280"/>
<protein>
    <recommendedName>
        <fullName evidence="3">ABC transporter ATPase</fullName>
    </recommendedName>
</protein>
<dbReference type="EMBL" id="CP041253">
    <property type="protein sequence ID" value="QDH78110.1"/>
    <property type="molecule type" value="Genomic_DNA"/>
</dbReference>
<dbReference type="Proteomes" id="UP000316614">
    <property type="component" value="Chromosome"/>
</dbReference>
<evidence type="ECO:0000313" key="2">
    <source>
        <dbReference type="Proteomes" id="UP000316614"/>
    </source>
</evidence>
<organism evidence="1 2">
    <name type="scientific">Echinicola soli</name>
    <dbReference type="NCBI Taxonomy" id="2591634"/>
    <lineage>
        <taxon>Bacteria</taxon>
        <taxon>Pseudomonadati</taxon>
        <taxon>Bacteroidota</taxon>
        <taxon>Cytophagia</taxon>
        <taxon>Cytophagales</taxon>
        <taxon>Cyclobacteriaceae</taxon>
        <taxon>Echinicola</taxon>
    </lineage>
</organism>
<keyword evidence="2" id="KW-1185">Reference proteome</keyword>
<gene>
    <name evidence="1" type="ORF">FKX85_03280</name>
</gene>
<accession>A0A514CEB5</accession>